<dbReference type="SUPFAM" id="SSF88713">
    <property type="entry name" value="Glycoside hydrolase/deacetylase"/>
    <property type="match status" value="1"/>
</dbReference>
<organism evidence="2 3">
    <name type="scientific">Desulfosporosinus metallidurans</name>
    <dbReference type="NCBI Taxonomy" id="1888891"/>
    <lineage>
        <taxon>Bacteria</taxon>
        <taxon>Bacillati</taxon>
        <taxon>Bacillota</taxon>
        <taxon>Clostridia</taxon>
        <taxon>Eubacteriales</taxon>
        <taxon>Desulfitobacteriaceae</taxon>
        <taxon>Desulfosporosinus</taxon>
    </lineage>
</organism>
<dbReference type="InterPro" id="IPR014344">
    <property type="entry name" value="XrtA_polysacc_deacetyl"/>
</dbReference>
<dbReference type="CDD" id="cd10941">
    <property type="entry name" value="CE4_PuuE_HpPgdA_like_2"/>
    <property type="match status" value="1"/>
</dbReference>
<keyword evidence="3" id="KW-1185">Reference proteome</keyword>
<protein>
    <submittedName>
        <fullName evidence="2">Polysaccharide deacetylase</fullName>
    </submittedName>
</protein>
<dbReference type="Pfam" id="PF11959">
    <property type="entry name" value="DUF3473"/>
    <property type="match status" value="1"/>
</dbReference>
<comment type="caution">
    <text evidence="2">The sequence shown here is derived from an EMBL/GenBank/DDBJ whole genome shotgun (WGS) entry which is preliminary data.</text>
</comment>
<sequence>MKNILTIDLEEWFHANYHDDVFDPQKTYEVRIVQNTERLLDLFAKHKAKATFFVLGYVAEQHPQLIREIATAGHEIATHGYAHQLVYQQTPAVFKEDVSRAKKLVEDIIGKSVKGYRAPSWSITPKSLWAWEILEELGFVYDASVFPIETYLYGLPSSPRFPYHPQYKERTLNLLEVPSSTVRILNKNIPFAGGFYFRALPYSLIAQCINTVNKEGHPAIVYLHPREIDPGQPRLTLSLKESLIHYYGISGCEQKLIRILKKFEFTSIKESLNYSAEH</sequence>
<dbReference type="PANTHER" id="PTHR47561:SF1">
    <property type="entry name" value="POLYSACCHARIDE DEACETYLASE FAMILY PROTEIN (AFU_ORTHOLOGUE AFUA_6G05030)"/>
    <property type="match status" value="1"/>
</dbReference>
<dbReference type="Gene3D" id="3.20.20.370">
    <property type="entry name" value="Glycoside hydrolase/deacetylase"/>
    <property type="match status" value="1"/>
</dbReference>
<dbReference type="RefSeq" id="WP_075364891.1">
    <property type="nucleotide sequence ID" value="NZ_MLBF01000014.1"/>
</dbReference>
<evidence type="ECO:0000313" key="2">
    <source>
        <dbReference type="EMBL" id="OLN31761.1"/>
    </source>
</evidence>
<reference evidence="2 3" key="1">
    <citation type="submission" date="2016-09" db="EMBL/GenBank/DDBJ databases">
        <title>Complete genome of Desulfosporosinus sp. OL.</title>
        <authorList>
            <person name="Mardanov A."/>
            <person name="Beletsky A."/>
            <person name="Panova A."/>
            <person name="Karnachuk O."/>
            <person name="Ravin N."/>
        </authorList>
    </citation>
    <scope>NUCLEOTIDE SEQUENCE [LARGE SCALE GENOMIC DNA]</scope>
    <source>
        <strain evidence="2 3">OL</strain>
    </source>
</reference>
<dbReference type="InterPro" id="IPR022560">
    <property type="entry name" value="DUF3473"/>
</dbReference>
<dbReference type="PANTHER" id="PTHR47561">
    <property type="entry name" value="POLYSACCHARIDE DEACETYLASE FAMILY PROTEIN (AFU_ORTHOLOGUE AFUA_6G05030)"/>
    <property type="match status" value="1"/>
</dbReference>
<dbReference type="InterPro" id="IPR045235">
    <property type="entry name" value="PuuE_HpPgdA-like"/>
</dbReference>
<evidence type="ECO:0000259" key="1">
    <source>
        <dbReference type="PROSITE" id="PS51677"/>
    </source>
</evidence>
<dbReference type="NCBIfam" id="TIGR03006">
    <property type="entry name" value="pepcterm_polyde"/>
    <property type="match status" value="1"/>
</dbReference>
<dbReference type="EMBL" id="MLBF01000014">
    <property type="protein sequence ID" value="OLN31761.1"/>
    <property type="molecule type" value="Genomic_DNA"/>
</dbReference>
<accession>A0A1Q8QWR3</accession>
<dbReference type="PROSITE" id="PS51677">
    <property type="entry name" value="NODB"/>
    <property type="match status" value="1"/>
</dbReference>
<dbReference type="InterPro" id="IPR011330">
    <property type="entry name" value="Glyco_hydro/deAcase_b/a-brl"/>
</dbReference>
<dbReference type="Proteomes" id="UP000186102">
    <property type="component" value="Unassembled WGS sequence"/>
</dbReference>
<dbReference type="AlphaFoldDB" id="A0A1Q8QWR3"/>
<feature type="domain" description="NodB homology" evidence="1">
    <location>
        <begin position="16"/>
        <end position="278"/>
    </location>
</feature>
<evidence type="ECO:0000313" key="3">
    <source>
        <dbReference type="Proteomes" id="UP000186102"/>
    </source>
</evidence>
<dbReference type="InterPro" id="IPR002509">
    <property type="entry name" value="NODB_dom"/>
</dbReference>
<dbReference type="GO" id="GO:0005975">
    <property type="term" value="P:carbohydrate metabolic process"/>
    <property type="evidence" value="ECO:0007669"/>
    <property type="project" value="InterPro"/>
</dbReference>
<name>A0A1Q8QWR3_9FIRM</name>
<dbReference type="OrthoDB" id="258610at2"/>
<proteinExistence type="predicted"/>
<dbReference type="Pfam" id="PF01522">
    <property type="entry name" value="Polysacc_deac_1"/>
    <property type="match status" value="1"/>
</dbReference>
<gene>
    <name evidence="2" type="ORF">DSOL_2257</name>
</gene>
<dbReference type="STRING" id="1888891.DSOL_2257"/>
<dbReference type="GO" id="GO:0016810">
    <property type="term" value="F:hydrolase activity, acting on carbon-nitrogen (but not peptide) bonds"/>
    <property type="evidence" value="ECO:0007669"/>
    <property type="project" value="InterPro"/>
</dbReference>